<evidence type="ECO:0000313" key="2">
    <source>
        <dbReference type="EMBL" id="JAT69626.1"/>
    </source>
</evidence>
<sequence length="305" mass="32881">VDSWDVCVPCDRYDCSCTYIRIIECLPEGVERCESWYTPFWATIGTGNNGFNNYGNYNLGDDNEGNGNIGNSNVGNNNTGESIICNNKRGDSPCTIADLHTSETAVVVPRPPSPPPPSPPPFPSPPPGEGGCDPGIGFFALPTVEFASLVYLLDPKSAVTFCRLKGYGGGAHVPYAYKMYEHWPFDDYRVFTMDIEALEPCIPQGAHSCQVVGMVQCMPTSVPQCQANKDGNVGTGNVGKNNYGNYNIGNSNIGNHNTGSDNLGSWLVGNKLICNYAKKDDCPQSFLRTDETLNISPPPPPSPPP</sequence>
<feature type="non-terminal residue" evidence="2">
    <location>
        <position position="305"/>
    </location>
</feature>
<dbReference type="EMBL" id="GDKF01008996">
    <property type="protein sequence ID" value="JAT69626.1"/>
    <property type="molecule type" value="Transcribed_RNA"/>
</dbReference>
<dbReference type="AlphaFoldDB" id="A0A1D1ZRN3"/>
<feature type="compositionally biased region" description="Pro residues" evidence="1">
    <location>
        <begin position="109"/>
        <end position="128"/>
    </location>
</feature>
<reference evidence="2" key="1">
    <citation type="submission" date="2015-08" db="EMBL/GenBank/DDBJ databases">
        <authorList>
            <person name="Babu N.S."/>
            <person name="Beckwith C.J."/>
            <person name="Beseler K.G."/>
            <person name="Brison A."/>
            <person name="Carone J.V."/>
            <person name="Caskin T.P."/>
            <person name="Diamond M."/>
            <person name="Durham M.E."/>
            <person name="Foxe J.M."/>
            <person name="Go M."/>
            <person name="Henderson B.A."/>
            <person name="Jones I.B."/>
            <person name="McGettigan J.A."/>
            <person name="Micheletti S.J."/>
            <person name="Nasrallah M.E."/>
            <person name="Ortiz D."/>
            <person name="Piller C.R."/>
            <person name="Privatt S.R."/>
            <person name="Schneider S.L."/>
            <person name="Sharp S."/>
            <person name="Smith T.C."/>
            <person name="Stanton J.D."/>
            <person name="Ullery H.E."/>
            <person name="Wilson R.J."/>
            <person name="Serrano M.G."/>
            <person name="Buck G."/>
            <person name="Lee V."/>
            <person name="Wang Y."/>
            <person name="Carvalho R."/>
            <person name="Voegtly L."/>
            <person name="Shi R."/>
            <person name="Duckworth R."/>
            <person name="Johnson A."/>
            <person name="Loviza R."/>
            <person name="Walstead R."/>
            <person name="Shah Z."/>
            <person name="Kiflezghi M."/>
            <person name="Wade K."/>
            <person name="Ball S.L."/>
            <person name="Bradley K.W."/>
            <person name="Asai D.J."/>
            <person name="Bowman C.A."/>
            <person name="Russell D.A."/>
            <person name="Pope W.H."/>
            <person name="Jacobs-Sera D."/>
            <person name="Hendrix R.W."/>
            <person name="Hatfull G.F."/>
        </authorList>
    </citation>
    <scope>NUCLEOTIDE SEQUENCE</scope>
</reference>
<gene>
    <name evidence="2" type="ORF">g.52900</name>
</gene>
<protein>
    <submittedName>
        <fullName evidence="2">Uncharacterized protein</fullName>
    </submittedName>
</protein>
<evidence type="ECO:0000256" key="1">
    <source>
        <dbReference type="SAM" id="MobiDB-lite"/>
    </source>
</evidence>
<accession>A0A1D1ZRN3</accession>
<name>A0A1D1ZRN3_AUXPR</name>
<proteinExistence type="predicted"/>
<feature type="non-terminal residue" evidence="2">
    <location>
        <position position="1"/>
    </location>
</feature>
<feature type="region of interest" description="Disordered" evidence="1">
    <location>
        <begin position="106"/>
        <end position="129"/>
    </location>
</feature>
<organism evidence="2">
    <name type="scientific">Auxenochlorella protothecoides</name>
    <name type="common">Green microalga</name>
    <name type="synonym">Chlorella protothecoides</name>
    <dbReference type="NCBI Taxonomy" id="3075"/>
    <lineage>
        <taxon>Eukaryota</taxon>
        <taxon>Viridiplantae</taxon>
        <taxon>Chlorophyta</taxon>
        <taxon>core chlorophytes</taxon>
        <taxon>Trebouxiophyceae</taxon>
        <taxon>Chlorellales</taxon>
        <taxon>Chlorellaceae</taxon>
        <taxon>Auxenochlorella</taxon>
    </lineage>
</organism>